<evidence type="ECO:0000256" key="1">
    <source>
        <dbReference type="SAM" id="Phobius"/>
    </source>
</evidence>
<dbReference type="RefSeq" id="WP_145263651.1">
    <property type="nucleotide sequence ID" value="NZ_CP036316.1"/>
</dbReference>
<dbReference type="EMBL" id="CP036316">
    <property type="protein sequence ID" value="QDT65548.1"/>
    <property type="molecule type" value="Genomic_DNA"/>
</dbReference>
<dbReference type="Proteomes" id="UP000319976">
    <property type="component" value="Chromosome"/>
</dbReference>
<evidence type="ECO:0000313" key="2">
    <source>
        <dbReference type="EMBL" id="QDT65548.1"/>
    </source>
</evidence>
<gene>
    <name evidence="2" type="ORF">V22_28030</name>
</gene>
<proteinExistence type="predicted"/>
<organism evidence="2 3">
    <name type="scientific">Calycomorphotria hydatis</name>
    <dbReference type="NCBI Taxonomy" id="2528027"/>
    <lineage>
        <taxon>Bacteria</taxon>
        <taxon>Pseudomonadati</taxon>
        <taxon>Planctomycetota</taxon>
        <taxon>Planctomycetia</taxon>
        <taxon>Planctomycetales</taxon>
        <taxon>Planctomycetaceae</taxon>
        <taxon>Calycomorphotria</taxon>
    </lineage>
</organism>
<keyword evidence="1" id="KW-0812">Transmembrane</keyword>
<keyword evidence="1" id="KW-1133">Transmembrane helix</keyword>
<reference evidence="2 3" key="1">
    <citation type="submission" date="2019-02" db="EMBL/GenBank/DDBJ databases">
        <title>Deep-cultivation of Planctomycetes and their phenomic and genomic characterization uncovers novel biology.</title>
        <authorList>
            <person name="Wiegand S."/>
            <person name="Jogler M."/>
            <person name="Boedeker C."/>
            <person name="Pinto D."/>
            <person name="Vollmers J."/>
            <person name="Rivas-Marin E."/>
            <person name="Kohn T."/>
            <person name="Peeters S.H."/>
            <person name="Heuer A."/>
            <person name="Rast P."/>
            <person name="Oberbeckmann S."/>
            <person name="Bunk B."/>
            <person name="Jeske O."/>
            <person name="Meyerdierks A."/>
            <person name="Storesund J.E."/>
            <person name="Kallscheuer N."/>
            <person name="Luecker S."/>
            <person name="Lage O.M."/>
            <person name="Pohl T."/>
            <person name="Merkel B.J."/>
            <person name="Hornburger P."/>
            <person name="Mueller R.-W."/>
            <person name="Bruemmer F."/>
            <person name="Labrenz M."/>
            <person name="Spormann A.M."/>
            <person name="Op den Camp H."/>
            <person name="Overmann J."/>
            <person name="Amann R."/>
            <person name="Jetten M.S.M."/>
            <person name="Mascher T."/>
            <person name="Medema M.H."/>
            <person name="Devos D.P."/>
            <person name="Kaster A.-K."/>
            <person name="Ovreas L."/>
            <person name="Rohde M."/>
            <person name="Galperin M.Y."/>
            <person name="Jogler C."/>
        </authorList>
    </citation>
    <scope>NUCLEOTIDE SEQUENCE [LARGE SCALE GENOMIC DNA]</scope>
    <source>
        <strain evidence="2 3">V22</strain>
    </source>
</reference>
<dbReference type="KEGG" id="chya:V22_28030"/>
<keyword evidence="3" id="KW-1185">Reference proteome</keyword>
<protein>
    <submittedName>
        <fullName evidence="2">Uncharacterized protein</fullName>
    </submittedName>
</protein>
<accession>A0A517TAZ6</accession>
<evidence type="ECO:0000313" key="3">
    <source>
        <dbReference type="Proteomes" id="UP000319976"/>
    </source>
</evidence>
<sequence>MSSDATLSGMQTPSKSDFVNWSISRLNVTRNRRDFLNGALDRLWKEELAPPPVDIESILLLAGERVRGMELQEYGVNELEEEYEALRSKFYEIKPVELRKRLKALYRKAEMYPRLQTRMEAWKPLVDLSLPRKSYRGLEGAEKEIAEFICTQPLVSVKERAIKRRALLANAIENPEVWVTAAKDFSTRVPQIANLGEDILEELAHTRKRIKRYRKKTLGKNAFELNPFATLQSTFATIVVLFFAVSFGIGAVVKIQEKISKKSNSKKIASQFLNNEIQKITKGDDGNMVKHLEERLRSWYSISESERSHVRDLLGEPPNWNPYPLSAVTFDHEGKPVVPPINISVVNGKFVAKLEQPVHPTPDDPFVLHERLRENSINRLRAQGVDEKTLERVKAFHDREFPRPPIIKPQLPNFPNTNRVLRSIPPGLSNQLQGRGDADQ</sequence>
<dbReference type="AlphaFoldDB" id="A0A517TAZ6"/>
<keyword evidence="1" id="KW-0472">Membrane</keyword>
<name>A0A517TAZ6_9PLAN</name>
<feature type="transmembrane region" description="Helical" evidence="1">
    <location>
        <begin position="235"/>
        <end position="253"/>
    </location>
</feature>